<dbReference type="EMBL" id="BDRX01000010">
    <property type="protein sequence ID" value="GBF89438.1"/>
    <property type="molecule type" value="Genomic_DNA"/>
</dbReference>
<dbReference type="AlphaFoldDB" id="A0A2V0NP97"/>
<name>A0A2V0NP97_9CHLO</name>
<dbReference type="PANTHER" id="PTHR12406:SF7">
    <property type="entry name" value="PATATIN-LIKE PHOSPHOLIPASE DOMAIN-CONTAINING PROTEIN 4"/>
    <property type="match status" value="1"/>
</dbReference>
<dbReference type="GO" id="GO:0016020">
    <property type="term" value="C:membrane"/>
    <property type="evidence" value="ECO:0007669"/>
    <property type="project" value="TreeGrafter"/>
</dbReference>
<evidence type="ECO:0000313" key="2">
    <source>
        <dbReference type="Proteomes" id="UP000247498"/>
    </source>
</evidence>
<evidence type="ECO:0000313" key="1">
    <source>
        <dbReference type="EMBL" id="GBF89438.1"/>
    </source>
</evidence>
<reference evidence="1 2" key="1">
    <citation type="journal article" date="2018" name="Sci. Rep.">
        <title>Raphidocelis subcapitata (=Pseudokirchneriella subcapitata) provides an insight into genome evolution and environmental adaptations in the Sphaeropleales.</title>
        <authorList>
            <person name="Suzuki S."/>
            <person name="Yamaguchi H."/>
            <person name="Nakajima N."/>
            <person name="Kawachi M."/>
        </authorList>
    </citation>
    <scope>NUCLEOTIDE SEQUENCE [LARGE SCALE GENOMIC DNA]</scope>
    <source>
        <strain evidence="1 2">NIES-35</strain>
    </source>
</reference>
<dbReference type="GO" id="GO:0004806">
    <property type="term" value="F:triacylglycerol lipase activity"/>
    <property type="evidence" value="ECO:0007669"/>
    <property type="project" value="TreeGrafter"/>
</dbReference>
<gene>
    <name evidence="1" type="ORF">Rsub_02010</name>
</gene>
<dbReference type="InParanoid" id="A0A2V0NP97"/>
<dbReference type="GO" id="GO:0005737">
    <property type="term" value="C:cytoplasm"/>
    <property type="evidence" value="ECO:0007669"/>
    <property type="project" value="TreeGrafter"/>
</dbReference>
<dbReference type="InterPro" id="IPR033562">
    <property type="entry name" value="PLPL"/>
</dbReference>
<sequence>MDINPATPPPVGSIIDQMFGPAPLPPVRCGENTTSVQQAVAQGTLGVGYSGSGLLLFYFIGVSKVLQQLGVIKPGTTKVAATSGGIIGCAPDFGLIDHDTFLKVGKDFVTRCRNRNNCAGQLDSEVGRIMDIVLPPNAHEVLNGTAYIMYATPNEQGAPIGEYVNTYESRDDLAEAIRTGTYLPMWSAPSMTRLFRGKRAYDGGFRRALPCPPDVTYCVTASVLPPLDFNHLLRQLLEGKTMGILSKALRSTLGGSPWQFLTQFVRANRGSGYKMEEIIMGAVAYSTAVNPGPGVHIYPGKYNPNPFPMWDWILKMVIPPTPEEVDIIVEMGVKDAEAWAREVGLSPLPLPVGR</sequence>
<keyword evidence="2" id="KW-1185">Reference proteome</keyword>
<comment type="caution">
    <text evidence="1">The sequence shown here is derived from an EMBL/GenBank/DDBJ whole genome shotgun (WGS) entry which is preliminary data.</text>
</comment>
<dbReference type="GO" id="GO:0019433">
    <property type="term" value="P:triglyceride catabolic process"/>
    <property type="evidence" value="ECO:0007669"/>
    <property type="project" value="TreeGrafter"/>
</dbReference>
<accession>A0A2V0NP97</accession>
<dbReference type="OrthoDB" id="197155at2759"/>
<dbReference type="PANTHER" id="PTHR12406">
    <property type="entry name" value="CALCIUM-INDEPENDENT PHOSPHOLIPASE A2 IPLA2 -RELATED"/>
    <property type="match status" value="1"/>
</dbReference>
<protein>
    <recommendedName>
        <fullName evidence="3">PNPLA domain-containing protein</fullName>
    </recommendedName>
</protein>
<dbReference type="Proteomes" id="UP000247498">
    <property type="component" value="Unassembled WGS sequence"/>
</dbReference>
<dbReference type="GO" id="GO:0005811">
    <property type="term" value="C:lipid droplet"/>
    <property type="evidence" value="ECO:0007669"/>
    <property type="project" value="TreeGrafter"/>
</dbReference>
<organism evidence="1 2">
    <name type="scientific">Raphidocelis subcapitata</name>
    <dbReference type="NCBI Taxonomy" id="307507"/>
    <lineage>
        <taxon>Eukaryota</taxon>
        <taxon>Viridiplantae</taxon>
        <taxon>Chlorophyta</taxon>
        <taxon>core chlorophytes</taxon>
        <taxon>Chlorophyceae</taxon>
        <taxon>CS clade</taxon>
        <taxon>Sphaeropleales</taxon>
        <taxon>Selenastraceae</taxon>
        <taxon>Raphidocelis</taxon>
    </lineage>
</organism>
<evidence type="ECO:0008006" key="3">
    <source>
        <dbReference type="Google" id="ProtNLM"/>
    </source>
</evidence>
<dbReference type="GO" id="GO:0055088">
    <property type="term" value="P:lipid homeostasis"/>
    <property type="evidence" value="ECO:0007669"/>
    <property type="project" value="TreeGrafter"/>
</dbReference>
<proteinExistence type="predicted"/>